<sequence length="451" mass="47991">MTRRLAEVLGDVAEQAKLYDLTDNAIKVVRRRRRVRKTAVAMVTMVAVLVGVVAFVLPSGGPGRPEGGPGRLDGEPSSKVLPLLEAPTRGSLKDDVAFLDALLDRVVDNPSAFGLPGDRARLRVLFAGDLPGNRRVALVAGVTAAPRMVHLTASGKAAVKKLELTGWSDVEDPVVREEWRNDKNQGYALLFGPADYEVSVSEAPRYMDDGTIQRTWESEPTGYIVRDTSTLPRGLRVRMSRGDVVFYEAAVASPGTARAERIDPSPLYGRGKPAPRAAQVAADALAYSTGLVGPGIQYVVLWSDDFAVPDGVGQIATVMAVTEQGGGPYITIATDTSPEPNGRNHPTGAGVAGNPEHTVIAMRMPHFDDTAPDTLQIVAPPQAVRVDLLKGEEVLATVPLSNGLGRVELPGPLQLTVRALDAQGKVIAQRAFADLTGNQPSGGYEPEVHGW</sequence>
<organism evidence="2 3">
    <name type="scientific">Dactylosporangium maewongense</name>
    <dbReference type="NCBI Taxonomy" id="634393"/>
    <lineage>
        <taxon>Bacteria</taxon>
        <taxon>Bacillati</taxon>
        <taxon>Actinomycetota</taxon>
        <taxon>Actinomycetes</taxon>
        <taxon>Micromonosporales</taxon>
        <taxon>Micromonosporaceae</taxon>
        <taxon>Dactylosporangium</taxon>
    </lineage>
</organism>
<name>A0ABP4P7A5_9ACTN</name>
<keyword evidence="1" id="KW-1133">Transmembrane helix</keyword>
<dbReference type="RefSeq" id="WP_344514930.1">
    <property type="nucleotide sequence ID" value="NZ_BAAAQD010000050.1"/>
</dbReference>
<proteinExistence type="predicted"/>
<feature type="transmembrane region" description="Helical" evidence="1">
    <location>
        <begin position="39"/>
        <end position="57"/>
    </location>
</feature>
<dbReference type="EMBL" id="BAAAQD010000050">
    <property type="protein sequence ID" value="GAA1573626.1"/>
    <property type="molecule type" value="Genomic_DNA"/>
</dbReference>
<evidence type="ECO:0000256" key="1">
    <source>
        <dbReference type="SAM" id="Phobius"/>
    </source>
</evidence>
<protein>
    <submittedName>
        <fullName evidence="2">Uncharacterized protein</fullName>
    </submittedName>
</protein>
<evidence type="ECO:0000313" key="2">
    <source>
        <dbReference type="EMBL" id="GAA1573626.1"/>
    </source>
</evidence>
<keyword evidence="3" id="KW-1185">Reference proteome</keyword>
<dbReference type="Proteomes" id="UP001501470">
    <property type="component" value="Unassembled WGS sequence"/>
</dbReference>
<keyword evidence="1" id="KW-0812">Transmembrane</keyword>
<reference evidence="3" key="1">
    <citation type="journal article" date="2019" name="Int. J. Syst. Evol. Microbiol.">
        <title>The Global Catalogue of Microorganisms (GCM) 10K type strain sequencing project: providing services to taxonomists for standard genome sequencing and annotation.</title>
        <authorList>
            <consortium name="The Broad Institute Genomics Platform"/>
            <consortium name="The Broad Institute Genome Sequencing Center for Infectious Disease"/>
            <person name="Wu L."/>
            <person name="Ma J."/>
        </authorList>
    </citation>
    <scope>NUCLEOTIDE SEQUENCE [LARGE SCALE GENOMIC DNA]</scope>
    <source>
        <strain evidence="3">JCM 15933</strain>
    </source>
</reference>
<accession>A0ABP4P7A5</accession>
<comment type="caution">
    <text evidence="2">The sequence shown here is derived from an EMBL/GenBank/DDBJ whole genome shotgun (WGS) entry which is preliminary data.</text>
</comment>
<gene>
    <name evidence="2" type="ORF">GCM10009827_114410</name>
</gene>
<keyword evidence="1" id="KW-0472">Membrane</keyword>
<evidence type="ECO:0000313" key="3">
    <source>
        <dbReference type="Proteomes" id="UP001501470"/>
    </source>
</evidence>